<dbReference type="PANTHER" id="PTHR30472">
    <property type="entry name" value="FERRIC ENTEROBACTIN TRANSPORT SYSTEM PERMEASE PROTEIN"/>
    <property type="match status" value="1"/>
</dbReference>
<dbReference type="Pfam" id="PF01032">
    <property type="entry name" value="FecCD"/>
    <property type="match status" value="1"/>
</dbReference>
<keyword evidence="4" id="KW-1003">Cell membrane</keyword>
<dbReference type="AlphaFoldDB" id="A0A1H0DAT1"/>
<dbReference type="OrthoDB" id="9782305at2"/>
<gene>
    <name evidence="9" type="ORF">SAMN04488516_104103</name>
</gene>
<keyword evidence="6 8" id="KW-1133">Transmembrane helix</keyword>
<protein>
    <submittedName>
        <fullName evidence="9">Iron complex transport system permease protein</fullName>
    </submittedName>
</protein>
<evidence type="ECO:0000256" key="1">
    <source>
        <dbReference type="ARBA" id="ARBA00004651"/>
    </source>
</evidence>
<evidence type="ECO:0000256" key="3">
    <source>
        <dbReference type="ARBA" id="ARBA00022448"/>
    </source>
</evidence>
<evidence type="ECO:0000256" key="7">
    <source>
        <dbReference type="ARBA" id="ARBA00023136"/>
    </source>
</evidence>
<evidence type="ECO:0000256" key="8">
    <source>
        <dbReference type="SAM" id="Phobius"/>
    </source>
</evidence>
<evidence type="ECO:0000256" key="2">
    <source>
        <dbReference type="ARBA" id="ARBA00007935"/>
    </source>
</evidence>
<evidence type="ECO:0000256" key="6">
    <source>
        <dbReference type="ARBA" id="ARBA00022989"/>
    </source>
</evidence>
<keyword evidence="10" id="KW-1185">Reference proteome</keyword>
<proteinExistence type="inferred from homology"/>
<feature type="transmembrane region" description="Helical" evidence="8">
    <location>
        <begin position="274"/>
        <end position="300"/>
    </location>
</feature>
<dbReference type="EMBL" id="FNIN01000004">
    <property type="protein sequence ID" value="SDN67347.1"/>
    <property type="molecule type" value="Genomic_DNA"/>
</dbReference>
<sequence length="331" mass="36087">MARKIISNKQVFYILLLFCSCLLFILSLWAGPVSIPLNYLFTSANSTGHLILMDIRLPRTILAYLIGVALSSSGATLQAILNNSLAEPFTLGISSGAAFMASLGLFFGFNMFSIYSLPIMSLFGALITLIFVLYLASYQGEFRTETLILAGIVLTTFFSALISILKSLDEESVSSIVFWLMGSFAGRSWEELKIFFPFFIFGFSLLLFFRKHLDILTLGDIEANNLGLNPHLFRMLFFVLTSFLAGASVSVAGVIGFIGLVSPHLLRLLKIESYVDLLPLSALLGGCLTLGADILARIILSGGEELPVGALTALLGGPFFCVLLLKNKKQF</sequence>
<comment type="similarity">
    <text evidence="2">Belongs to the binding-protein-dependent transport system permease family. FecCD subfamily.</text>
</comment>
<dbReference type="GO" id="GO:0005886">
    <property type="term" value="C:plasma membrane"/>
    <property type="evidence" value="ECO:0007669"/>
    <property type="project" value="UniProtKB-SubCell"/>
</dbReference>
<dbReference type="STRING" id="206665.SAMN04488516_104103"/>
<feature type="transmembrane region" description="Helical" evidence="8">
    <location>
        <begin position="12"/>
        <end position="41"/>
    </location>
</feature>
<dbReference type="CDD" id="cd06550">
    <property type="entry name" value="TM_ABC_iron-siderophores_like"/>
    <property type="match status" value="1"/>
</dbReference>
<dbReference type="InterPro" id="IPR037294">
    <property type="entry name" value="ABC_BtuC-like"/>
</dbReference>
<dbReference type="GO" id="GO:0033214">
    <property type="term" value="P:siderophore-iron import into cell"/>
    <property type="evidence" value="ECO:0007669"/>
    <property type="project" value="TreeGrafter"/>
</dbReference>
<dbReference type="Gene3D" id="1.10.3470.10">
    <property type="entry name" value="ABC transporter involved in vitamin B12 uptake, BtuC"/>
    <property type="match status" value="1"/>
</dbReference>
<dbReference type="Proteomes" id="UP000199602">
    <property type="component" value="Unassembled WGS sequence"/>
</dbReference>
<reference evidence="9 10" key="1">
    <citation type="submission" date="2016-10" db="EMBL/GenBank/DDBJ databases">
        <authorList>
            <person name="de Groot N.N."/>
        </authorList>
    </citation>
    <scope>NUCLEOTIDE SEQUENCE [LARGE SCALE GENOMIC DNA]</scope>
    <source>
        <strain evidence="9 10">DSM 15269</strain>
    </source>
</reference>
<accession>A0A1H0DAT1</accession>
<comment type="subcellular location">
    <subcellularLocation>
        <location evidence="1">Cell membrane</location>
        <topology evidence="1">Multi-pass membrane protein</topology>
    </subcellularLocation>
</comment>
<evidence type="ECO:0000256" key="4">
    <source>
        <dbReference type="ARBA" id="ARBA00022475"/>
    </source>
</evidence>
<feature type="transmembrane region" description="Helical" evidence="8">
    <location>
        <begin position="194"/>
        <end position="213"/>
    </location>
</feature>
<keyword evidence="7 8" id="KW-0472">Membrane</keyword>
<dbReference type="RefSeq" id="WP_092064880.1">
    <property type="nucleotide sequence ID" value="NZ_FNIN01000004.1"/>
</dbReference>
<evidence type="ECO:0000313" key="9">
    <source>
        <dbReference type="EMBL" id="SDN67347.1"/>
    </source>
</evidence>
<dbReference type="PROSITE" id="PS51257">
    <property type="entry name" value="PROKAR_LIPOPROTEIN"/>
    <property type="match status" value="1"/>
</dbReference>
<dbReference type="PANTHER" id="PTHR30472:SF25">
    <property type="entry name" value="ABC TRANSPORTER PERMEASE PROTEIN MJ0876-RELATED"/>
    <property type="match status" value="1"/>
</dbReference>
<feature type="transmembrane region" description="Helical" evidence="8">
    <location>
        <begin position="88"/>
        <end position="109"/>
    </location>
</feature>
<name>A0A1H0DAT1_9BACT</name>
<dbReference type="InterPro" id="IPR000522">
    <property type="entry name" value="ABC_transptr_permease_BtuC"/>
</dbReference>
<organism evidence="9 10">
    <name type="scientific">Desulfonauticus submarinus</name>
    <dbReference type="NCBI Taxonomy" id="206665"/>
    <lineage>
        <taxon>Bacteria</taxon>
        <taxon>Pseudomonadati</taxon>
        <taxon>Thermodesulfobacteriota</taxon>
        <taxon>Desulfovibrionia</taxon>
        <taxon>Desulfovibrionales</taxon>
        <taxon>Desulfonauticaceae</taxon>
        <taxon>Desulfonauticus</taxon>
    </lineage>
</organism>
<feature type="transmembrane region" description="Helical" evidence="8">
    <location>
        <begin position="233"/>
        <end position="262"/>
    </location>
</feature>
<evidence type="ECO:0000256" key="5">
    <source>
        <dbReference type="ARBA" id="ARBA00022692"/>
    </source>
</evidence>
<feature type="transmembrane region" description="Helical" evidence="8">
    <location>
        <begin position="306"/>
        <end position="325"/>
    </location>
</feature>
<dbReference type="GO" id="GO:0022857">
    <property type="term" value="F:transmembrane transporter activity"/>
    <property type="evidence" value="ECO:0007669"/>
    <property type="project" value="InterPro"/>
</dbReference>
<keyword evidence="3" id="KW-0813">Transport</keyword>
<dbReference type="FunFam" id="1.10.3470.10:FF:000001">
    <property type="entry name" value="Vitamin B12 ABC transporter permease BtuC"/>
    <property type="match status" value="1"/>
</dbReference>
<keyword evidence="5 8" id="KW-0812">Transmembrane</keyword>
<evidence type="ECO:0000313" key="10">
    <source>
        <dbReference type="Proteomes" id="UP000199602"/>
    </source>
</evidence>
<feature type="transmembrane region" description="Helical" evidence="8">
    <location>
        <begin position="147"/>
        <end position="166"/>
    </location>
</feature>
<dbReference type="SUPFAM" id="SSF81345">
    <property type="entry name" value="ABC transporter involved in vitamin B12 uptake, BtuC"/>
    <property type="match status" value="1"/>
</dbReference>
<feature type="transmembrane region" description="Helical" evidence="8">
    <location>
        <begin position="115"/>
        <end position="135"/>
    </location>
</feature>